<sequence>MKTVAIHSQKGGVGKTSMTINLAHKAMEFGFETLVIDLDPQGSATFFLGQGQATKLKAKQWLSHEIDWNRYIEATPYEGVFILPARKGLRKLDRLMSSDVSDKHIKRLLKSLKSQFDLVLIDCPPGINTVIEQAYRAADRVLVPLTPTPLCLESFRTLREFVDDVAIPSAKLAPFFNRVNPRLELHRASLKQFAQNAGEPQLGWVRATTLIEKMAIDKKAVTDSHPAHRVSRDINAMWKVLMRDLDLHH</sequence>
<dbReference type="PANTHER" id="PTHR13696">
    <property type="entry name" value="P-LOOP CONTAINING NUCLEOSIDE TRIPHOSPHATE HYDROLASE"/>
    <property type="match status" value="1"/>
</dbReference>
<proteinExistence type="predicted"/>
<keyword evidence="3" id="KW-1185">Reference proteome</keyword>
<evidence type="ECO:0000313" key="2">
    <source>
        <dbReference type="EMBL" id="GGX41526.1"/>
    </source>
</evidence>
<reference evidence="2" key="1">
    <citation type="journal article" date="2014" name="Int. J. Syst. Evol. Microbiol.">
        <title>Complete genome sequence of Corynebacterium casei LMG S-19264T (=DSM 44701T), isolated from a smear-ripened cheese.</title>
        <authorList>
            <consortium name="US DOE Joint Genome Institute (JGI-PGF)"/>
            <person name="Walter F."/>
            <person name="Albersmeier A."/>
            <person name="Kalinowski J."/>
            <person name="Ruckert C."/>
        </authorList>
    </citation>
    <scope>NUCLEOTIDE SEQUENCE</scope>
    <source>
        <strain evidence="2">KCTC 22169</strain>
    </source>
</reference>
<dbReference type="InterPro" id="IPR025669">
    <property type="entry name" value="AAA_dom"/>
</dbReference>
<dbReference type="AlphaFoldDB" id="A0A918K1T3"/>
<feature type="domain" description="AAA" evidence="1">
    <location>
        <begin position="1"/>
        <end position="165"/>
    </location>
</feature>
<dbReference type="Gene3D" id="3.40.50.300">
    <property type="entry name" value="P-loop containing nucleotide triphosphate hydrolases"/>
    <property type="match status" value="1"/>
</dbReference>
<evidence type="ECO:0000313" key="3">
    <source>
        <dbReference type="Proteomes" id="UP000626148"/>
    </source>
</evidence>
<organism evidence="2 3">
    <name type="scientific">Saccharospirillum salsuginis</name>
    <dbReference type="NCBI Taxonomy" id="418750"/>
    <lineage>
        <taxon>Bacteria</taxon>
        <taxon>Pseudomonadati</taxon>
        <taxon>Pseudomonadota</taxon>
        <taxon>Gammaproteobacteria</taxon>
        <taxon>Oceanospirillales</taxon>
        <taxon>Saccharospirillaceae</taxon>
        <taxon>Saccharospirillum</taxon>
    </lineage>
</organism>
<dbReference type="RefSeq" id="WP_189606943.1">
    <property type="nucleotide sequence ID" value="NZ_BMXR01000001.1"/>
</dbReference>
<dbReference type="Pfam" id="PF13614">
    <property type="entry name" value="AAA_31"/>
    <property type="match status" value="1"/>
</dbReference>
<name>A0A918K1T3_9GAMM</name>
<accession>A0A918K1T3</accession>
<protein>
    <submittedName>
        <fullName evidence="2">Cobyrinic acid a,c-diamide synthase</fullName>
    </submittedName>
</protein>
<dbReference type="PANTHER" id="PTHR13696:SF99">
    <property type="entry name" value="COBYRINIC ACID AC-DIAMIDE SYNTHASE"/>
    <property type="match status" value="1"/>
</dbReference>
<dbReference type="SUPFAM" id="SSF52540">
    <property type="entry name" value="P-loop containing nucleoside triphosphate hydrolases"/>
    <property type="match status" value="1"/>
</dbReference>
<dbReference type="EMBL" id="BMXR01000001">
    <property type="protein sequence ID" value="GGX41526.1"/>
    <property type="molecule type" value="Genomic_DNA"/>
</dbReference>
<dbReference type="PIRSF" id="PIRSF009320">
    <property type="entry name" value="Nuc_binding_HP_1000"/>
    <property type="match status" value="1"/>
</dbReference>
<dbReference type="InterPro" id="IPR050678">
    <property type="entry name" value="DNA_Partitioning_ATPase"/>
</dbReference>
<dbReference type="InterPro" id="IPR027417">
    <property type="entry name" value="P-loop_NTPase"/>
</dbReference>
<gene>
    <name evidence="2" type="ORF">GCM10007392_05560</name>
</gene>
<dbReference type="Proteomes" id="UP000626148">
    <property type="component" value="Unassembled WGS sequence"/>
</dbReference>
<reference evidence="2" key="2">
    <citation type="submission" date="2020-09" db="EMBL/GenBank/DDBJ databases">
        <authorList>
            <person name="Sun Q."/>
            <person name="Kim S."/>
        </authorList>
    </citation>
    <scope>NUCLEOTIDE SEQUENCE</scope>
    <source>
        <strain evidence="2">KCTC 22169</strain>
    </source>
</reference>
<dbReference type="CDD" id="cd02042">
    <property type="entry name" value="ParAB_family"/>
    <property type="match status" value="1"/>
</dbReference>
<comment type="caution">
    <text evidence="2">The sequence shown here is derived from an EMBL/GenBank/DDBJ whole genome shotgun (WGS) entry which is preliminary data.</text>
</comment>
<evidence type="ECO:0000259" key="1">
    <source>
        <dbReference type="Pfam" id="PF13614"/>
    </source>
</evidence>